<evidence type="ECO:0000313" key="3">
    <source>
        <dbReference type="Proteomes" id="UP000627446"/>
    </source>
</evidence>
<dbReference type="Proteomes" id="UP000627446">
    <property type="component" value="Unassembled WGS sequence"/>
</dbReference>
<gene>
    <name evidence="2" type="ORF">H8K36_13200</name>
</gene>
<dbReference type="Gene3D" id="3.10.450.50">
    <property type="match status" value="1"/>
</dbReference>
<dbReference type="RefSeq" id="WP_186916964.1">
    <property type="nucleotide sequence ID" value="NZ_JACOFZ010000005.1"/>
</dbReference>
<comment type="caution">
    <text evidence="2">The sequence shown here is derived from an EMBL/GenBank/DDBJ whole genome shotgun (WGS) entry which is preliminary data.</text>
</comment>
<dbReference type="AlphaFoldDB" id="A0A923HNK3"/>
<evidence type="ECO:0000313" key="2">
    <source>
        <dbReference type="EMBL" id="MBC3882342.1"/>
    </source>
</evidence>
<feature type="signal peptide" evidence="1">
    <location>
        <begin position="1"/>
        <end position="30"/>
    </location>
</feature>
<dbReference type="EMBL" id="JACOFZ010000005">
    <property type="protein sequence ID" value="MBC3882342.1"/>
    <property type="molecule type" value="Genomic_DNA"/>
</dbReference>
<feature type="chain" id="PRO_5036932953" evidence="1">
    <location>
        <begin position="31"/>
        <end position="156"/>
    </location>
</feature>
<keyword evidence="1" id="KW-0732">Signal</keyword>
<protein>
    <submittedName>
        <fullName evidence="2">Nuclear transport factor 2 family protein</fullName>
    </submittedName>
</protein>
<evidence type="ECO:0000256" key="1">
    <source>
        <dbReference type="SAM" id="SignalP"/>
    </source>
</evidence>
<organism evidence="2 3">
    <name type="scientific">Undibacterium nitidum</name>
    <dbReference type="NCBI Taxonomy" id="2762298"/>
    <lineage>
        <taxon>Bacteria</taxon>
        <taxon>Pseudomonadati</taxon>
        <taxon>Pseudomonadota</taxon>
        <taxon>Betaproteobacteria</taxon>
        <taxon>Burkholderiales</taxon>
        <taxon>Oxalobacteraceae</taxon>
        <taxon>Undibacterium</taxon>
    </lineage>
</organism>
<dbReference type="InterPro" id="IPR032710">
    <property type="entry name" value="NTF2-like_dom_sf"/>
</dbReference>
<keyword evidence="3" id="KW-1185">Reference proteome</keyword>
<proteinExistence type="predicted"/>
<sequence>MRNRQRKTGLLIALAALTLYLGFFSYVAHAQTITVEQAKKMVEKHVKAQLAFDVEMLNQLTHSRYFEISPVGEFDPKEKMLGFYAKKGNGPVPELHISDWEVRELATSTVVSARLNYNMTRGEQIRQFAMRASYVLCPEANVDKVCTAHYTPIRER</sequence>
<name>A0A923HNK3_9BURK</name>
<reference evidence="2" key="1">
    <citation type="submission" date="2020-08" db="EMBL/GenBank/DDBJ databases">
        <title>Novel species isolated from subtropical streams in China.</title>
        <authorList>
            <person name="Lu H."/>
        </authorList>
    </citation>
    <scope>NUCLEOTIDE SEQUENCE</scope>
    <source>
        <strain evidence="2">LX22W</strain>
    </source>
</reference>
<accession>A0A923HNK3</accession>
<dbReference type="SUPFAM" id="SSF54427">
    <property type="entry name" value="NTF2-like"/>
    <property type="match status" value="1"/>
</dbReference>